<organism evidence="1 2">
    <name type="scientific">Neophaeococcomyces mojaviensis</name>
    <dbReference type="NCBI Taxonomy" id="3383035"/>
    <lineage>
        <taxon>Eukaryota</taxon>
        <taxon>Fungi</taxon>
        <taxon>Dikarya</taxon>
        <taxon>Ascomycota</taxon>
        <taxon>Pezizomycotina</taxon>
        <taxon>Eurotiomycetes</taxon>
        <taxon>Chaetothyriomycetidae</taxon>
        <taxon>Chaetothyriales</taxon>
        <taxon>Chaetothyriales incertae sedis</taxon>
        <taxon>Neophaeococcomyces</taxon>
    </lineage>
</organism>
<dbReference type="Proteomes" id="UP001172386">
    <property type="component" value="Unassembled WGS sequence"/>
</dbReference>
<dbReference type="EMBL" id="JAPDRQ010000105">
    <property type="protein sequence ID" value="KAJ9655051.1"/>
    <property type="molecule type" value="Genomic_DNA"/>
</dbReference>
<evidence type="ECO:0000313" key="2">
    <source>
        <dbReference type="Proteomes" id="UP001172386"/>
    </source>
</evidence>
<comment type="caution">
    <text evidence="1">The sequence shown here is derived from an EMBL/GenBank/DDBJ whole genome shotgun (WGS) entry which is preliminary data.</text>
</comment>
<name>A0ACC3A427_9EURO</name>
<sequence length="1053" mass="115554">MAEDAQGSISGLRSHIDLPDELIANILLQASTPTFIQLTRTSKQLQQIARSSREVLLHHLNQVPGDKSVYDDPSIENEKLFLLLRQRAANHLYGANFTANMHEHLVRNAQLDASASSISGLDADYVRMTLVYKDSQMLNMYTNHCSIKERIEGNFGRNVKILKLVQWARWVSCLVSWRKEEDSDFSELESDSEKSETEMLEETNFKPTANTQLAEFYLIHQEAKIGSTKKRKMVGNEYEYRIVHFDVYTIEDSQTFIIEPYLDCVPRDFAVYSTTNCAVLWDRDTPKRRPTVGATVVVYTATKAQLLYPVKYDEKVVWPKTGKPERPNADSDDDDTPEYLPEGIGFFKDGRRIKLYDSGSVVPYEVTSATTAQYDQYASTNVIRFDGFQFTVDTPFFGTHATYWDELSQHSFCFQTHLCLGMSTLDIGDDDENENENEVRVLCILRSHSRLYPENCEHRISLQRMTHVSASNSTVVARLWGFEELHTNLTGKETVAISPGGTRIAIAMWDKVYVYPINPKILCEDVAVDSSDDEAKPKKKKKKPKKPWASSTTNYYQRKRDSHLLGWKIAEVRPIVLDLKGAVAHKMNWSAAKGPVTDTFVPEPVIVVKDEEVPEIVIEAEGAIQVSQEGNSAGASGDLVVLESNNTIEAAVVPAENTAVQTEPLTNGIEAEPEPEPEPEVTSEISNAEPQSLPTQAETKQQTVTGLQTTASNVEDGHKVVVTPSEAASAEAQPSSSLPISSAPVPVSDENTQIATLPPKVETPPTPPASLSPAPPVSNMPPLASGALPPLNGATSLSPLSTNSLVQPAKPSPKRKEKAPEVTNSEIIVPTGLEKEKYAQTQALDARSNSNVSPPASPVLTKVLPKPKQTVSEALTAPSTPPQQQSQLQLTAEPSMTAAPVVEAPEPKPQPSLSSCQPQASTEIALQEAEPVSDTKTVTPAEAEAVVLDLSKTSTTTAAEVSPTSTSTTAQPAKPDEVGKASKPKKRITEDELIILTDRGVQVWNVGARAKGKRKKSILPLEESVKGRLPRRKGKAKNIVEEVQDEGEEGDVD</sequence>
<proteinExistence type="predicted"/>
<protein>
    <submittedName>
        <fullName evidence="1">Uncharacterized protein</fullName>
    </submittedName>
</protein>
<accession>A0ACC3A427</accession>
<evidence type="ECO:0000313" key="1">
    <source>
        <dbReference type="EMBL" id="KAJ9655051.1"/>
    </source>
</evidence>
<keyword evidence="2" id="KW-1185">Reference proteome</keyword>
<reference evidence="1" key="1">
    <citation type="submission" date="2022-10" db="EMBL/GenBank/DDBJ databases">
        <title>Culturing micro-colonial fungi from biological soil crusts in the Mojave desert and describing Neophaeococcomyces mojavensis, and introducing the new genera and species Taxawa tesnikishii.</title>
        <authorList>
            <person name="Kurbessoian T."/>
            <person name="Stajich J.E."/>
        </authorList>
    </citation>
    <scope>NUCLEOTIDE SEQUENCE</scope>
    <source>
        <strain evidence="1">JES_112</strain>
    </source>
</reference>
<gene>
    <name evidence="1" type="ORF">H2198_005991</name>
</gene>